<dbReference type="SUPFAM" id="SSF55874">
    <property type="entry name" value="ATPase domain of HSP90 chaperone/DNA topoisomerase II/histidine kinase"/>
    <property type="match status" value="1"/>
</dbReference>
<dbReference type="InterPro" id="IPR003594">
    <property type="entry name" value="HATPase_dom"/>
</dbReference>
<dbReference type="InterPro" id="IPR005467">
    <property type="entry name" value="His_kinase_dom"/>
</dbReference>
<evidence type="ECO:0000313" key="18">
    <source>
        <dbReference type="EMBL" id="ALS58444.1"/>
    </source>
</evidence>
<feature type="domain" description="Histidine kinase" evidence="16">
    <location>
        <begin position="146"/>
        <end position="343"/>
    </location>
</feature>
<dbReference type="InterPro" id="IPR004358">
    <property type="entry name" value="Sig_transdc_His_kin-like_C"/>
</dbReference>
<evidence type="ECO:0000259" key="17">
    <source>
        <dbReference type="PROSITE" id="PS50885"/>
    </source>
</evidence>
<keyword evidence="14 15" id="KW-0472">Membrane</keyword>
<name>A0ABM5WE39_9BURK</name>
<keyword evidence="19" id="KW-1185">Reference proteome</keyword>
<dbReference type="InterPro" id="IPR036890">
    <property type="entry name" value="HATPase_C_sf"/>
</dbReference>
<evidence type="ECO:0000256" key="6">
    <source>
        <dbReference type="ARBA" id="ARBA00022553"/>
    </source>
</evidence>
<dbReference type="PROSITE" id="PS50885">
    <property type="entry name" value="HAMP"/>
    <property type="match status" value="1"/>
</dbReference>
<comment type="subcellular location">
    <subcellularLocation>
        <location evidence="2">Cell inner membrane</location>
        <topology evidence="2">Multi-pass membrane protein</topology>
    </subcellularLocation>
</comment>
<feature type="transmembrane region" description="Helical" evidence="15">
    <location>
        <begin position="23"/>
        <end position="46"/>
    </location>
</feature>
<evidence type="ECO:0000259" key="16">
    <source>
        <dbReference type="PROSITE" id="PS50109"/>
    </source>
</evidence>
<organism evidence="18 19">
    <name type="scientific">Pandoraea norimbergensis</name>
    <dbReference type="NCBI Taxonomy" id="93219"/>
    <lineage>
        <taxon>Bacteria</taxon>
        <taxon>Pseudomonadati</taxon>
        <taxon>Pseudomonadota</taxon>
        <taxon>Betaproteobacteria</taxon>
        <taxon>Burkholderiales</taxon>
        <taxon>Burkholderiaceae</taxon>
        <taxon>Pandoraea</taxon>
    </lineage>
</organism>
<dbReference type="GO" id="GO:0016301">
    <property type="term" value="F:kinase activity"/>
    <property type="evidence" value="ECO:0007669"/>
    <property type="project" value="UniProtKB-KW"/>
</dbReference>
<keyword evidence="10 18" id="KW-0418">Kinase</keyword>
<feature type="domain" description="HAMP" evidence="17">
    <location>
        <begin position="86"/>
        <end position="138"/>
    </location>
</feature>
<keyword evidence="12 15" id="KW-1133">Transmembrane helix</keyword>
<dbReference type="SUPFAM" id="SSF47384">
    <property type="entry name" value="Homodimeric domain of signal transducing histidine kinase"/>
    <property type="match status" value="1"/>
</dbReference>
<evidence type="ECO:0000256" key="9">
    <source>
        <dbReference type="ARBA" id="ARBA00022741"/>
    </source>
</evidence>
<keyword evidence="7" id="KW-0808">Transferase</keyword>
<protein>
    <recommendedName>
        <fullName evidence="3">histidine kinase</fullName>
        <ecNumber evidence="3">2.7.13.3</ecNumber>
    </recommendedName>
</protein>
<dbReference type="PANTHER" id="PTHR44936">
    <property type="entry name" value="SENSOR PROTEIN CREC"/>
    <property type="match status" value="1"/>
</dbReference>
<dbReference type="InterPro" id="IPR003660">
    <property type="entry name" value="HAMP_dom"/>
</dbReference>
<keyword evidence="11" id="KW-0067">ATP-binding</keyword>
<evidence type="ECO:0000256" key="10">
    <source>
        <dbReference type="ARBA" id="ARBA00022777"/>
    </source>
</evidence>
<accession>A0ABM5WE39</accession>
<evidence type="ECO:0000256" key="13">
    <source>
        <dbReference type="ARBA" id="ARBA00023012"/>
    </source>
</evidence>
<evidence type="ECO:0000256" key="3">
    <source>
        <dbReference type="ARBA" id="ARBA00012438"/>
    </source>
</evidence>
<dbReference type="InterPro" id="IPR036097">
    <property type="entry name" value="HisK_dim/P_sf"/>
</dbReference>
<keyword evidence="4" id="KW-1003">Cell membrane</keyword>
<dbReference type="EC" id="2.7.13.3" evidence="3"/>
<dbReference type="SMART" id="SM00387">
    <property type="entry name" value="HATPase_c"/>
    <property type="match status" value="1"/>
</dbReference>
<evidence type="ECO:0000256" key="2">
    <source>
        <dbReference type="ARBA" id="ARBA00004429"/>
    </source>
</evidence>
<feature type="transmembrane region" description="Helical" evidence="15">
    <location>
        <begin position="66"/>
        <end position="85"/>
    </location>
</feature>
<dbReference type="Pfam" id="PF00512">
    <property type="entry name" value="HisKA"/>
    <property type="match status" value="1"/>
</dbReference>
<evidence type="ECO:0000256" key="4">
    <source>
        <dbReference type="ARBA" id="ARBA00022475"/>
    </source>
</evidence>
<dbReference type="Gene3D" id="3.30.565.10">
    <property type="entry name" value="Histidine kinase-like ATPase, C-terminal domain"/>
    <property type="match status" value="1"/>
</dbReference>
<dbReference type="SMART" id="SM00388">
    <property type="entry name" value="HisKA"/>
    <property type="match status" value="1"/>
</dbReference>
<dbReference type="PANTHER" id="PTHR44936:SF5">
    <property type="entry name" value="SENSOR HISTIDINE KINASE ENVZ"/>
    <property type="match status" value="1"/>
</dbReference>
<evidence type="ECO:0000313" key="19">
    <source>
        <dbReference type="Proteomes" id="UP000060277"/>
    </source>
</evidence>
<sequence>MFESSSTAPAATIMQKPSFDSAFYRLLFVMLVMVALTQTGTATLMYTLYSAAAFKPPPGMSNTQQWALATAVQIVPLLVSSWVGARMLSIPFKSLAAGAAELSRNMDAPPIPEAGPIEARQAARVFNSMQAAIRRQVNDRNRFLAAVSHDLRTPLTRMRLRLGALDASEFSDRLVADIDEMTQLLDATLSFLRNEAVTEEVSPIDIDALVDAIAEDAMERGQKVSVHGAIAPLLAQPLALKRCLSNLVANAIRYGGEARIELIDGHDAVQIDIVDRGPGIPERDLERVLEPFFRLEQSRNRDTGGTGLGLAIAHDVVKRHAGSLTLINGREGGLIARVVLPRR</sequence>
<keyword evidence="6" id="KW-0597">Phosphoprotein</keyword>
<evidence type="ECO:0000256" key="12">
    <source>
        <dbReference type="ARBA" id="ARBA00022989"/>
    </source>
</evidence>
<comment type="catalytic activity">
    <reaction evidence="1">
        <text>ATP + protein L-histidine = ADP + protein N-phospho-L-histidine.</text>
        <dbReference type="EC" id="2.7.13.3"/>
    </reaction>
</comment>
<proteinExistence type="predicted"/>
<evidence type="ECO:0000256" key="7">
    <source>
        <dbReference type="ARBA" id="ARBA00022679"/>
    </source>
</evidence>
<keyword evidence="8 15" id="KW-0812">Transmembrane</keyword>
<keyword evidence="5" id="KW-0997">Cell inner membrane</keyword>
<evidence type="ECO:0000256" key="8">
    <source>
        <dbReference type="ARBA" id="ARBA00022692"/>
    </source>
</evidence>
<dbReference type="EMBL" id="CP013480">
    <property type="protein sequence ID" value="ALS58444.1"/>
    <property type="molecule type" value="Genomic_DNA"/>
</dbReference>
<evidence type="ECO:0000256" key="14">
    <source>
        <dbReference type="ARBA" id="ARBA00023136"/>
    </source>
</evidence>
<evidence type="ECO:0000256" key="11">
    <source>
        <dbReference type="ARBA" id="ARBA00022840"/>
    </source>
</evidence>
<dbReference type="Pfam" id="PF02518">
    <property type="entry name" value="HATPase_c"/>
    <property type="match status" value="1"/>
</dbReference>
<dbReference type="CDD" id="cd00082">
    <property type="entry name" value="HisKA"/>
    <property type="match status" value="1"/>
</dbReference>
<keyword evidence="9" id="KW-0547">Nucleotide-binding</keyword>
<dbReference type="InterPro" id="IPR050980">
    <property type="entry name" value="2C_sensor_his_kinase"/>
</dbReference>
<keyword evidence="13" id="KW-0902">Two-component regulatory system</keyword>
<evidence type="ECO:0000256" key="5">
    <source>
        <dbReference type="ARBA" id="ARBA00022519"/>
    </source>
</evidence>
<dbReference type="InterPro" id="IPR003661">
    <property type="entry name" value="HisK_dim/P_dom"/>
</dbReference>
<dbReference type="Gene3D" id="1.10.287.130">
    <property type="match status" value="1"/>
</dbReference>
<dbReference type="PRINTS" id="PR00344">
    <property type="entry name" value="BCTRLSENSOR"/>
</dbReference>
<dbReference type="Proteomes" id="UP000060277">
    <property type="component" value="Chromosome"/>
</dbReference>
<gene>
    <name evidence="18" type="ORF">AT302_00290</name>
</gene>
<evidence type="ECO:0000256" key="1">
    <source>
        <dbReference type="ARBA" id="ARBA00000085"/>
    </source>
</evidence>
<reference evidence="19" key="1">
    <citation type="submission" date="2015-12" db="EMBL/GenBank/DDBJ databases">
        <title>Complete genome sequence of Pandoraea norimbergensis DSM 11628.</title>
        <authorList>
            <person name="Ee R."/>
            <person name="Lim Y.-L."/>
            <person name="Yong D."/>
            <person name="Yin W.-F."/>
            <person name="Chan K.-G."/>
        </authorList>
    </citation>
    <scope>NUCLEOTIDE SEQUENCE [LARGE SCALE GENOMIC DNA]</scope>
    <source>
        <strain evidence="19">DSM 11628</strain>
    </source>
</reference>
<dbReference type="PROSITE" id="PS50109">
    <property type="entry name" value="HIS_KIN"/>
    <property type="match status" value="1"/>
</dbReference>
<evidence type="ECO:0000256" key="15">
    <source>
        <dbReference type="SAM" id="Phobius"/>
    </source>
</evidence>